<sequence>MPMDWTGLLKQLTATEEGQGQCMYAAVHDLNTGGCLAYLPLEIYPLATDVGHSGYLRHPTEWAVEAQLLDCVLRSRLCMVAVFEGPAAERLWNVGWGQQFSGRPSRSPDRSHQCSRVQTPLRKSVVGGCQMS</sequence>
<reference evidence="2" key="2">
    <citation type="submission" date="2020-05" db="UniProtKB">
        <authorList>
            <consortium name="EnsemblMetazoa"/>
        </authorList>
    </citation>
    <scope>IDENTIFICATION</scope>
    <source>
        <strain evidence="2">wikel</strain>
    </source>
</reference>
<dbReference type="EMBL" id="DS640098">
    <property type="protein sequence ID" value="EEC01797.1"/>
    <property type="molecule type" value="Genomic_DNA"/>
</dbReference>
<dbReference type="EMBL" id="ABJB010720519">
    <property type="status" value="NOT_ANNOTATED_CDS"/>
    <property type="molecule type" value="Genomic_DNA"/>
</dbReference>
<name>B7P5C5_IXOSC</name>
<reference evidence="1 3" key="1">
    <citation type="submission" date="2008-03" db="EMBL/GenBank/DDBJ databases">
        <title>Annotation of Ixodes scapularis.</title>
        <authorList>
            <consortium name="Ixodes scapularis Genome Project Consortium"/>
            <person name="Caler E."/>
            <person name="Hannick L.I."/>
            <person name="Bidwell S."/>
            <person name="Joardar V."/>
            <person name="Thiagarajan M."/>
            <person name="Amedeo P."/>
            <person name="Galinsky K.J."/>
            <person name="Schobel S."/>
            <person name="Inman J."/>
            <person name="Hostetler J."/>
            <person name="Miller J."/>
            <person name="Hammond M."/>
            <person name="Megy K."/>
            <person name="Lawson D."/>
            <person name="Kodira C."/>
            <person name="Sutton G."/>
            <person name="Meyer J."/>
            <person name="Hill C.A."/>
            <person name="Birren B."/>
            <person name="Nene V."/>
            <person name="Collins F."/>
            <person name="Alarcon-Chaidez F."/>
            <person name="Wikel S."/>
            <person name="Strausberg R."/>
        </authorList>
    </citation>
    <scope>NUCLEOTIDE SEQUENCE [LARGE SCALE GENOMIC DNA]</scope>
    <source>
        <strain evidence="3">Wikel</strain>
        <strain evidence="1">Wikel colony</strain>
    </source>
</reference>
<evidence type="ECO:0000313" key="2">
    <source>
        <dbReference type="EnsemblMetazoa" id="ISCW015865-PA"/>
    </source>
</evidence>
<dbReference type="HOGENOM" id="CLU_1919346_0_0_1"/>
<dbReference type="EMBL" id="ABJB010636457">
    <property type="status" value="NOT_ANNOTATED_CDS"/>
    <property type="molecule type" value="Genomic_DNA"/>
</dbReference>
<gene>
    <name evidence="1" type="ORF">IscW_ISCW015865</name>
</gene>
<dbReference type="EMBL" id="ABJB010716781">
    <property type="status" value="NOT_ANNOTATED_CDS"/>
    <property type="molecule type" value="Genomic_DNA"/>
</dbReference>
<dbReference type="InParanoid" id="B7P5C5"/>
<evidence type="ECO:0000313" key="1">
    <source>
        <dbReference type="EMBL" id="EEC01797.1"/>
    </source>
</evidence>
<keyword evidence="3" id="KW-1185">Reference proteome</keyword>
<organism>
    <name type="scientific">Ixodes scapularis</name>
    <name type="common">Black-legged tick</name>
    <name type="synonym">Deer tick</name>
    <dbReference type="NCBI Taxonomy" id="6945"/>
    <lineage>
        <taxon>Eukaryota</taxon>
        <taxon>Metazoa</taxon>
        <taxon>Ecdysozoa</taxon>
        <taxon>Arthropoda</taxon>
        <taxon>Chelicerata</taxon>
        <taxon>Arachnida</taxon>
        <taxon>Acari</taxon>
        <taxon>Parasitiformes</taxon>
        <taxon>Ixodida</taxon>
        <taxon>Ixodoidea</taxon>
        <taxon>Ixodidae</taxon>
        <taxon>Ixodinae</taxon>
        <taxon>Ixodes</taxon>
    </lineage>
</organism>
<proteinExistence type="predicted"/>
<dbReference type="AlphaFoldDB" id="B7P5C5"/>
<evidence type="ECO:0000313" key="3">
    <source>
        <dbReference type="Proteomes" id="UP000001555"/>
    </source>
</evidence>
<dbReference type="EnsemblMetazoa" id="ISCW015865-RA">
    <property type="protein sequence ID" value="ISCW015865-PA"/>
    <property type="gene ID" value="ISCW015865"/>
</dbReference>
<dbReference type="Proteomes" id="UP000001555">
    <property type="component" value="Unassembled WGS sequence"/>
</dbReference>
<dbReference type="EMBL" id="ABJB010161326">
    <property type="status" value="NOT_ANNOTATED_CDS"/>
    <property type="molecule type" value="Genomic_DNA"/>
</dbReference>
<accession>B7P5C5</accession>
<dbReference type="PaxDb" id="6945-B7P5C5"/>
<dbReference type="EMBL" id="ABJB010336854">
    <property type="status" value="NOT_ANNOTATED_CDS"/>
    <property type="molecule type" value="Genomic_DNA"/>
</dbReference>
<dbReference type="VEuPathDB" id="VectorBase:ISCW015865"/>
<protein>
    <submittedName>
        <fullName evidence="1 2">Uncharacterized protein</fullName>
    </submittedName>
</protein>